<sequence length="223" mass="25718">MCSLQDNAIIVFISIILSLATEFVKAANSHEGSLSPGFDWGKLIDWAWSYDTEKDGVENQPLSTMHEPTPHLAPPNSSPHKTQVHTQQQDSGPEKIKKRKKLSNKERYSAERLKEINHANYVKIKNDPIKWKARENARKARYHDEQKKLALLTGSELEEQLNKQRAVKDRKNYLARLRRNPNARIEPKRGFVLSEKERANCRERTRLCRLRKKLSALGSPSQS</sequence>
<evidence type="ECO:0000313" key="4">
    <source>
        <dbReference type="Proteomes" id="UP000245771"/>
    </source>
</evidence>
<gene>
    <name evidence="3" type="ORF">FA14DRAFT_179620</name>
</gene>
<feature type="region of interest" description="Disordered" evidence="1">
    <location>
        <begin position="57"/>
        <end position="108"/>
    </location>
</feature>
<organism evidence="3 4">
    <name type="scientific">Meira miltonrushii</name>
    <dbReference type="NCBI Taxonomy" id="1280837"/>
    <lineage>
        <taxon>Eukaryota</taxon>
        <taxon>Fungi</taxon>
        <taxon>Dikarya</taxon>
        <taxon>Basidiomycota</taxon>
        <taxon>Ustilaginomycotina</taxon>
        <taxon>Exobasidiomycetes</taxon>
        <taxon>Exobasidiales</taxon>
        <taxon>Brachybasidiaceae</taxon>
        <taxon>Meira</taxon>
    </lineage>
</organism>
<keyword evidence="2" id="KW-0732">Signal</keyword>
<protein>
    <submittedName>
        <fullName evidence="3">Uncharacterized protein</fullName>
    </submittedName>
</protein>
<dbReference type="RefSeq" id="XP_025356562.1">
    <property type="nucleotide sequence ID" value="XM_025500935.1"/>
</dbReference>
<name>A0A316VFE8_9BASI</name>
<keyword evidence="4" id="KW-1185">Reference proteome</keyword>
<dbReference type="AlphaFoldDB" id="A0A316VFE8"/>
<proteinExistence type="predicted"/>
<dbReference type="InParanoid" id="A0A316VFE8"/>
<evidence type="ECO:0000256" key="1">
    <source>
        <dbReference type="SAM" id="MobiDB-lite"/>
    </source>
</evidence>
<evidence type="ECO:0000313" key="3">
    <source>
        <dbReference type="EMBL" id="PWN36260.1"/>
    </source>
</evidence>
<feature type="compositionally biased region" description="Polar residues" evidence="1">
    <location>
        <begin position="78"/>
        <end position="91"/>
    </location>
</feature>
<accession>A0A316VFE8</accession>
<dbReference type="Proteomes" id="UP000245771">
    <property type="component" value="Unassembled WGS sequence"/>
</dbReference>
<dbReference type="EMBL" id="KZ819603">
    <property type="protein sequence ID" value="PWN36260.1"/>
    <property type="molecule type" value="Genomic_DNA"/>
</dbReference>
<feature type="signal peptide" evidence="2">
    <location>
        <begin position="1"/>
        <end position="26"/>
    </location>
</feature>
<feature type="chain" id="PRO_5016423725" evidence="2">
    <location>
        <begin position="27"/>
        <end position="223"/>
    </location>
</feature>
<evidence type="ECO:0000256" key="2">
    <source>
        <dbReference type="SAM" id="SignalP"/>
    </source>
</evidence>
<dbReference type="GeneID" id="37022716"/>
<reference evidence="3 4" key="1">
    <citation type="journal article" date="2018" name="Mol. Biol. Evol.">
        <title>Broad Genomic Sampling Reveals a Smut Pathogenic Ancestry of the Fungal Clade Ustilaginomycotina.</title>
        <authorList>
            <person name="Kijpornyongpan T."/>
            <person name="Mondo S.J."/>
            <person name="Barry K."/>
            <person name="Sandor L."/>
            <person name="Lee J."/>
            <person name="Lipzen A."/>
            <person name="Pangilinan J."/>
            <person name="LaButti K."/>
            <person name="Hainaut M."/>
            <person name="Henrissat B."/>
            <person name="Grigoriev I.V."/>
            <person name="Spatafora J.W."/>
            <person name="Aime M.C."/>
        </authorList>
    </citation>
    <scope>NUCLEOTIDE SEQUENCE [LARGE SCALE GENOMIC DNA]</scope>
    <source>
        <strain evidence="3 4">MCA 3882</strain>
    </source>
</reference>